<protein>
    <submittedName>
        <fullName evidence="2">Uncharacterized protein</fullName>
    </submittedName>
</protein>
<feature type="region of interest" description="Disordered" evidence="1">
    <location>
        <begin position="107"/>
        <end position="197"/>
    </location>
</feature>
<dbReference type="RefSeq" id="XP_053020775.1">
    <property type="nucleotide sequence ID" value="XM_053169593.1"/>
</dbReference>
<dbReference type="Proteomes" id="UP001164743">
    <property type="component" value="Chromosome 5A"/>
</dbReference>
<proteinExistence type="predicted"/>
<name>A0ABY7CN48_9BASI</name>
<dbReference type="GeneID" id="77810488"/>
<feature type="compositionally biased region" description="Polar residues" evidence="1">
    <location>
        <begin position="124"/>
        <end position="138"/>
    </location>
</feature>
<dbReference type="EMBL" id="CP110425">
    <property type="protein sequence ID" value="WAQ85220.1"/>
    <property type="molecule type" value="Genomic_DNA"/>
</dbReference>
<evidence type="ECO:0000313" key="2">
    <source>
        <dbReference type="EMBL" id="WAQ85220.1"/>
    </source>
</evidence>
<sequence>MDTHIPTSRDLESIQLQILHLQSCLAENRERLEIVERAAVDKVALLEISIEHDIRKICERLHAQHTVDIEDFVNGKLFNCEDRLLNNLIQHLEGMINDFGNCTRTSAMDPGDSTRASAMDPGDSTRTSAMESGDSTRASAVDPGDSTRASAMDPGDSTRASAMDPGNSTPASAIDPTNSTRASPIDPGNSTRFSNGTVIGNHSSLVDNAGVTSSTLPDPSLNDIEVTSITTTTNQHRDCHYVRLVSRILGAIGINNEAQKKSIEHMLHQQQLHIIKAIREYQKDLNTGSSETSSALDA</sequence>
<evidence type="ECO:0000256" key="1">
    <source>
        <dbReference type="SAM" id="MobiDB-lite"/>
    </source>
</evidence>
<organism evidence="2 3">
    <name type="scientific">Puccinia triticina</name>
    <dbReference type="NCBI Taxonomy" id="208348"/>
    <lineage>
        <taxon>Eukaryota</taxon>
        <taxon>Fungi</taxon>
        <taxon>Dikarya</taxon>
        <taxon>Basidiomycota</taxon>
        <taxon>Pucciniomycotina</taxon>
        <taxon>Pucciniomycetes</taxon>
        <taxon>Pucciniales</taxon>
        <taxon>Pucciniaceae</taxon>
        <taxon>Puccinia</taxon>
    </lineage>
</organism>
<feature type="compositionally biased region" description="Polar residues" evidence="1">
    <location>
        <begin position="166"/>
        <end position="197"/>
    </location>
</feature>
<evidence type="ECO:0000313" key="3">
    <source>
        <dbReference type="Proteomes" id="UP001164743"/>
    </source>
</evidence>
<keyword evidence="3" id="KW-1185">Reference proteome</keyword>
<gene>
    <name evidence="2" type="ORF">PtA15_5A794</name>
</gene>
<accession>A0ABY7CN48</accession>
<reference evidence="2" key="1">
    <citation type="submission" date="2022-10" db="EMBL/GenBank/DDBJ databases">
        <title>Puccinia triticina Genome sequencing and assembly.</title>
        <authorList>
            <person name="Li C."/>
        </authorList>
    </citation>
    <scope>NUCLEOTIDE SEQUENCE</scope>
    <source>
        <strain evidence="2">Pt15</strain>
    </source>
</reference>